<dbReference type="GO" id="GO:0098797">
    <property type="term" value="C:plasma membrane protein complex"/>
    <property type="evidence" value="ECO:0007669"/>
    <property type="project" value="TreeGrafter"/>
</dbReference>
<keyword evidence="8" id="KW-1133">Transmembrane helix</keyword>
<dbReference type="GO" id="GO:0055085">
    <property type="term" value="P:transmembrane transport"/>
    <property type="evidence" value="ECO:0007669"/>
    <property type="project" value="InterPro"/>
</dbReference>
<dbReference type="AlphaFoldDB" id="A0A238U5X6"/>
<evidence type="ECO:0000256" key="9">
    <source>
        <dbReference type="ARBA" id="ARBA00023136"/>
    </source>
</evidence>
<protein>
    <submittedName>
        <fullName evidence="12">TonB family protein</fullName>
    </submittedName>
</protein>
<keyword evidence="3" id="KW-0813">Transport</keyword>
<evidence type="ECO:0000256" key="1">
    <source>
        <dbReference type="ARBA" id="ARBA00004383"/>
    </source>
</evidence>
<feature type="chain" id="PRO_5013144888" evidence="10">
    <location>
        <begin position="21"/>
        <end position="231"/>
    </location>
</feature>
<dbReference type="InterPro" id="IPR051045">
    <property type="entry name" value="TonB-dependent_transducer"/>
</dbReference>
<feature type="signal peptide" evidence="10">
    <location>
        <begin position="1"/>
        <end position="20"/>
    </location>
</feature>
<dbReference type="EMBL" id="LT899436">
    <property type="protein sequence ID" value="SNR14406.1"/>
    <property type="molecule type" value="Genomic_DNA"/>
</dbReference>
<evidence type="ECO:0000256" key="3">
    <source>
        <dbReference type="ARBA" id="ARBA00022448"/>
    </source>
</evidence>
<dbReference type="Pfam" id="PF03544">
    <property type="entry name" value="TonB_C"/>
    <property type="match status" value="1"/>
</dbReference>
<sequence>MRPKNYLTFCFALVFTITFAQNNVCTSSDHEIEDLNSIGKCAIEHFKKSKKKEYVAISTRSRVVRRRKSNNILKLKKNIKAISKQKTIVERNEKRQNTLLANNTSSEQLLKSYVRFDQVTDQPVFITCSDNSISDQEECIKETISNNILENLIYPFDAASEGIEGRVWVRFIVDQEGYVKNITTSGPEKGELLEKEAKRLVNLLPKFIPGKQNENYVNVEYFIPIDFELED</sequence>
<dbReference type="NCBIfam" id="TIGR01352">
    <property type="entry name" value="tonB_Cterm"/>
    <property type="match status" value="1"/>
</dbReference>
<keyword evidence="9" id="KW-0472">Membrane</keyword>
<evidence type="ECO:0000256" key="4">
    <source>
        <dbReference type="ARBA" id="ARBA00022475"/>
    </source>
</evidence>
<dbReference type="InterPro" id="IPR006260">
    <property type="entry name" value="TonB/TolA_C"/>
</dbReference>
<evidence type="ECO:0000256" key="10">
    <source>
        <dbReference type="SAM" id="SignalP"/>
    </source>
</evidence>
<keyword evidence="5" id="KW-0997">Cell inner membrane</keyword>
<dbReference type="SUPFAM" id="SSF74653">
    <property type="entry name" value="TolA/TonB C-terminal domain"/>
    <property type="match status" value="1"/>
</dbReference>
<dbReference type="GO" id="GO:0015031">
    <property type="term" value="P:protein transport"/>
    <property type="evidence" value="ECO:0007669"/>
    <property type="project" value="UniProtKB-KW"/>
</dbReference>
<evidence type="ECO:0000313" key="13">
    <source>
        <dbReference type="Proteomes" id="UP000215214"/>
    </source>
</evidence>
<evidence type="ECO:0000256" key="6">
    <source>
        <dbReference type="ARBA" id="ARBA00022692"/>
    </source>
</evidence>
<dbReference type="PROSITE" id="PS52015">
    <property type="entry name" value="TONB_CTD"/>
    <property type="match status" value="1"/>
</dbReference>
<dbReference type="RefSeq" id="WP_095069340.1">
    <property type="nucleotide sequence ID" value="NZ_LT899436.1"/>
</dbReference>
<name>A0A238U5X6_9FLAO</name>
<keyword evidence="4" id="KW-1003">Cell membrane</keyword>
<dbReference type="InterPro" id="IPR037682">
    <property type="entry name" value="TonB_C"/>
</dbReference>
<dbReference type="OrthoDB" id="1095452at2"/>
<feature type="domain" description="TonB C-terminal" evidence="11">
    <location>
        <begin position="139"/>
        <end position="231"/>
    </location>
</feature>
<gene>
    <name evidence="12" type="ORF">TJEJU_0627</name>
</gene>
<evidence type="ECO:0000256" key="8">
    <source>
        <dbReference type="ARBA" id="ARBA00022989"/>
    </source>
</evidence>
<accession>A0A238U5X6</accession>
<keyword evidence="13" id="KW-1185">Reference proteome</keyword>
<dbReference type="Gene3D" id="3.30.1150.10">
    <property type="match status" value="1"/>
</dbReference>
<comment type="similarity">
    <text evidence="2">Belongs to the TonB family.</text>
</comment>
<dbReference type="PANTHER" id="PTHR33446">
    <property type="entry name" value="PROTEIN TONB-RELATED"/>
    <property type="match status" value="1"/>
</dbReference>
<dbReference type="GO" id="GO:0031992">
    <property type="term" value="F:energy transducer activity"/>
    <property type="evidence" value="ECO:0007669"/>
    <property type="project" value="TreeGrafter"/>
</dbReference>
<evidence type="ECO:0000259" key="11">
    <source>
        <dbReference type="PROSITE" id="PS52015"/>
    </source>
</evidence>
<keyword evidence="7" id="KW-0653">Protein transport</keyword>
<dbReference type="Proteomes" id="UP000215214">
    <property type="component" value="Chromosome TJEJU"/>
</dbReference>
<evidence type="ECO:0000256" key="2">
    <source>
        <dbReference type="ARBA" id="ARBA00006555"/>
    </source>
</evidence>
<dbReference type="PANTHER" id="PTHR33446:SF2">
    <property type="entry name" value="PROTEIN TONB"/>
    <property type="match status" value="1"/>
</dbReference>
<evidence type="ECO:0000313" key="12">
    <source>
        <dbReference type="EMBL" id="SNR14406.1"/>
    </source>
</evidence>
<organism evidence="12 13">
    <name type="scientific">Tenacibaculum jejuense</name>
    <dbReference type="NCBI Taxonomy" id="584609"/>
    <lineage>
        <taxon>Bacteria</taxon>
        <taxon>Pseudomonadati</taxon>
        <taxon>Bacteroidota</taxon>
        <taxon>Flavobacteriia</taxon>
        <taxon>Flavobacteriales</taxon>
        <taxon>Flavobacteriaceae</taxon>
        <taxon>Tenacibaculum</taxon>
    </lineage>
</organism>
<keyword evidence="6" id="KW-0812">Transmembrane</keyword>
<dbReference type="KEGG" id="tje:TJEJU_0627"/>
<evidence type="ECO:0000256" key="7">
    <source>
        <dbReference type="ARBA" id="ARBA00022927"/>
    </source>
</evidence>
<evidence type="ECO:0000256" key="5">
    <source>
        <dbReference type="ARBA" id="ARBA00022519"/>
    </source>
</evidence>
<proteinExistence type="inferred from homology"/>
<keyword evidence="10" id="KW-0732">Signal</keyword>
<comment type="subcellular location">
    <subcellularLocation>
        <location evidence="1">Cell inner membrane</location>
        <topology evidence="1">Single-pass membrane protein</topology>
        <orientation evidence="1">Periplasmic side</orientation>
    </subcellularLocation>
</comment>
<reference evidence="12 13" key="1">
    <citation type="submission" date="2017-07" db="EMBL/GenBank/DDBJ databases">
        <authorList>
            <person name="Sun Z.S."/>
            <person name="Albrecht U."/>
            <person name="Echele G."/>
            <person name="Lee C.C."/>
        </authorList>
    </citation>
    <scope>NUCLEOTIDE SEQUENCE [LARGE SCALE GENOMIC DNA]</scope>
    <source>
        <strain evidence="13">type strain: KCTC 22618</strain>
    </source>
</reference>